<name>A0A1X7TS13_AMPQE</name>
<protein>
    <submittedName>
        <fullName evidence="1">Uncharacterized protein</fullName>
    </submittedName>
</protein>
<proteinExistence type="predicted"/>
<sequence length="43" mass="5036">MIDPTLKNVWPKASRIFLNSKVTFIGRKIFSPSTKLLLQLNRY</sequence>
<dbReference type="EnsemblMetazoa" id="Aqu2.1.17787_001">
    <property type="protein sequence ID" value="Aqu2.1.17787_001"/>
    <property type="gene ID" value="Aqu2.1.17787"/>
</dbReference>
<dbReference type="AlphaFoldDB" id="A0A1X7TS13"/>
<evidence type="ECO:0000313" key="1">
    <source>
        <dbReference type="EnsemblMetazoa" id="Aqu2.1.17787_001"/>
    </source>
</evidence>
<dbReference type="InParanoid" id="A0A1X7TS13"/>
<organism evidence="1">
    <name type="scientific">Amphimedon queenslandica</name>
    <name type="common">Sponge</name>
    <dbReference type="NCBI Taxonomy" id="400682"/>
    <lineage>
        <taxon>Eukaryota</taxon>
        <taxon>Metazoa</taxon>
        <taxon>Porifera</taxon>
        <taxon>Demospongiae</taxon>
        <taxon>Heteroscleromorpha</taxon>
        <taxon>Haplosclerida</taxon>
        <taxon>Niphatidae</taxon>
        <taxon>Amphimedon</taxon>
    </lineage>
</organism>
<accession>A0A1X7TS13</accession>
<reference evidence="1" key="1">
    <citation type="submission" date="2017-05" db="UniProtKB">
        <authorList>
            <consortium name="EnsemblMetazoa"/>
        </authorList>
    </citation>
    <scope>IDENTIFICATION</scope>
</reference>